<protein>
    <submittedName>
        <fullName evidence="1">Uncharacterized protein</fullName>
    </submittedName>
</protein>
<comment type="caution">
    <text evidence="1">The sequence shown here is derived from an EMBL/GenBank/DDBJ whole genome shotgun (WGS) entry which is preliminary data.</text>
</comment>
<dbReference type="RefSeq" id="WP_011901504.1">
    <property type="nucleotide sequence ID" value="NZ_JAAVJF010000006.1"/>
</dbReference>
<dbReference type="SUPFAM" id="SSF51658">
    <property type="entry name" value="Xylose isomerase-like"/>
    <property type="match status" value="1"/>
</dbReference>
<evidence type="ECO:0000313" key="2">
    <source>
        <dbReference type="Proteomes" id="UP000554766"/>
    </source>
</evidence>
<keyword evidence="2" id="KW-1185">Reference proteome</keyword>
<organism evidence="1 2">
    <name type="scientific">Pyrobaculum arsenaticum</name>
    <dbReference type="NCBI Taxonomy" id="121277"/>
    <lineage>
        <taxon>Archaea</taxon>
        <taxon>Thermoproteota</taxon>
        <taxon>Thermoprotei</taxon>
        <taxon>Thermoproteales</taxon>
        <taxon>Thermoproteaceae</taxon>
        <taxon>Pyrobaculum</taxon>
    </lineage>
</organism>
<dbReference type="AlphaFoldDB" id="A0A7L4PC29"/>
<dbReference type="Proteomes" id="UP000554766">
    <property type="component" value="Unassembled WGS sequence"/>
</dbReference>
<gene>
    <name evidence="1" type="ORF">HC235_10925</name>
</gene>
<dbReference type="InterPro" id="IPR036237">
    <property type="entry name" value="Xyl_isomerase-like_sf"/>
</dbReference>
<dbReference type="GeneID" id="5056378"/>
<dbReference type="OMA" id="GIEVNWI"/>
<evidence type="ECO:0000313" key="1">
    <source>
        <dbReference type="EMBL" id="NYR16431.1"/>
    </source>
</evidence>
<name>A0A7L4PC29_9CREN</name>
<dbReference type="Gene3D" id="3.20.20.150">
    <property type="entry name" value="Divalent-metal-dependent TIM barrel enzymes"/>
    <property type="match status" value="1"/>
</dbReference>
<reference evidence="1 2" key="1">
    <citation type="journal article" date="2020" name="Nat. Commun.">
        <title>The structures of two archaeal type IV pili illuminate evolutionary relationships.</title>
        <authorList>
            <person name="Wang F."/>
            <person name="Baquero D.P."/>
            <person name="Su Z."/>
            <person name="Beltran L.C."/>
            <person name="Prangishvili D."/>
            <person name="Krupovic M."/>
            <person name="Egelman E.H."/>
        </authorList>
    </citation>
    <scope>NUCLEOTIDE SEQUENCE [LARGE SCALE GENOMIC DNA]</scope>
    <source>
        <strain evidence="1 2">2GA</strain>
    </source>
</reference>
<proteinExistence type="predicted"/>
<accession>A0A7L4PC29</accession>
<dbReference type="EMBL" id="JAAVJF010000006">
    <property type="protein sequence ID" value="NYR16431.1"/>
    <property type="molecule type" value="Genomic_DNA"/>
</dbReference>
<sequence length="248" mass="27855">MIFQVYLKRRGGWREVARGVADRGLPFVLETGAMDTSRSPVAVAVELGDMRPEALVVPPISLEELDWYVLLADALDVRRLVIPPPPLEELGEFYDKAVGYGIEVNWIFGVPPMTRIADVEAVAREVKTTAARIVYDPVKARGTKEIYKNIVALSGYIREIYLSNRRGERGPRLPPFDPVGRINFVEILQALILIQWEGKLTVRQAPQFFGELDLQLRIGSEVLETTRNTGVSKKVQRRVAAVLDELMS</sequence>